<dbReference type="InterPro" id="IPR012668">
    <property type="entry name" value="CHP02466"/>
</dbReference>
<accession>A0ABN2Y2U1</accession>
<organism evidence="1 2">
    <name type="scientific">Actinomadura napierensis</name>
    <dbReference type="NCBI Taxonomy" id="267854"/>
    <lineage>
        <taxon>Bacteria</taxon>
        <taxon>Bacillati</taxon>
        <taxon>Actinomycetota</taxon>
        <taxon>Actinomycetes</taxon>
        <taxon>Streptosporangiales</taxon>
        <taxon>Thermomonosporaceae</taxon>
        <taxon>Actinomadura</taxon>
    </lineage>
</organism>
<keyword evidence="2" id="KW-1185">Reference proteome</keyword>
<protein>
    <recommendedName>
        <fullName evidence="3">2OG-Fe(II) oxygenase</fullName>
    </recommendedName>
</protein>
<gene>
    <name evidence="1" type="ORF">GCM10009727_03280</name>
</gene>
<reference evidence="1 2" key="1">
    <citation type="journal article" date="2019" name="Int. J. Syst. Evol. Microbiol.">
        <title>The Global Catalogue of Microorganisms (GCM) 10K type strain sequencing project: providing services to taxonomists for standard genome sequencing and annotation.</title>
        <authorList>
            <consortium name="The Broad Institute Genomics Platform"/>
            <consortium name="The Broad Institute Genome Sequencing Center for Infectious Disease"/>
            <person name="Wu L."/>
            <person name="Ma J."/>
        </authorList>
    </citation>
    <scope>NUCLEOTIDE SEQUENCE [LARGE SCALE GENOMIC DNA]</scope>
    <source>
        <strain evidence="1 2">JCM 13850</strain>
    </source>
</reference>
<dbReference type="SUPFAM" id="SSF51182">
    <property type="entry name" value="RmlC-like cupins"/>
    <property type="match status" value="1"/>
</dbReference>
<dbReference type="RefSeq" id="WP_344260539.1">
    <property type="nucleotide sequence ID" value="NZ_BAAAMR010000002.1"/>
</dbReference>
<evidence type="ECO:0000313" key="1">
    <source>
        <dbReference type="EMBL" id="GAA2119445.1"/>
    </source>
</evidence>
<evidence type="ECO:0000313" key="2">
    <source>
        <dbReference type="Proteomes" id="UP001501020"/>
    </source>
</evidence>
<dbReference type="Proteomes" id="UP001501020">
    <property type="component" value="Unassembled WGS sequence"/>
</dbReference>
<sequence>MTLTAPTPAPARRPGRFAPFAAWGSPLYVADVAPAGDLLPSFRDLILERTGTDPEASNFGVITATKANQDILQWDDPVVDWFKGRIVDAVSALTRATLGEAADEVTQEVIAEAWTVVYAEGGSLRPHTHHDSAWSGVFYVESGDGGDTGEAGYLQLLDPRPAAVARFASQGVYRVEPVPGRMVAFPGWLPHSVQATLTGGGRRICVAWNVAYDKDWAGMS</sequence>
<dbReference type="InterPro" id="IPR011051">
    <property type="entry name" value="RmlC_Cupin_sf"/>
</dbReference>
<dbReference type="Gene3D" id="2.60.120.620">
    <property type="entry name" value="q2cbj1_9rhob like domain"/>
    <property type="match status" value="1"/>
</dbReference>
<comment type="caution">
    <text evidence="1">The sequence shown here is derived from an EMBL/GenBank/DDBJ whole genome shotgun (WGS) entry which is preliminary data.</text>
</comment>
<dbReference type="Pfam" id="PF13759">
    <property type="entry name" value="2OG-FeII_Oxy_5"/>
    <property type="match status" value="1"/>
</dbReference>
<evidence type="ECO:0008006" key="3">
    <source>
        <dbReference type="Google" id="ProtNLM"/>
    </source>
</evidence>
<name>A0ABN2Y2U1_9ACTN</name>
<dbReference type="EMBL" id="BAAAMR010000002">
    <property type="protein sequence ID" value="GAA2119445.1"/>
    <property type="molecule type" value="Genomic_DNA"/>
</dbReference>
<proteinExistence type="predicted"/>